<reference evidence="2" key="1">
    <citation type="submission" date="2017-06" db="EMBL/GenBank/DDBJ databases">
        <authorList>
            <person name="Varghese N."/>
            <person name="Submissions S."/>
        </authorList>
    </citation>
    <scope>NUCLEOTIDE SEQUENCE [LARGE SCALE GENOMIC DNA]</scope>
    <source>
        <strain evidence="2">MWH-VicM1</strain>
    </source>
</reference>
<sequence length="158" mass="17610">MVTESVMVSLMIAASRLSGLPAIPADQMAAVKSISQEEIITMQCPTEPDECSGMVAFYDIPKNTIFLKNTLDLDSTRDLSFLLHEMVHVLQYKKFGDTIFSDCDNTVRSEKLAYAVQNKFLLNNGLFDRFGDSLAYMTCSDVQDAKQGNIKIEPILVK</sequence>
<proteinExistence type="predicted"/>
<dbReference type="AlphaFoldDB" id="A0A212TAS6"/>
<protein>
    <recommendedName>
        <fullName evidence="3">DUF4157 domain-containing protein</fullName>
    </recommendedName>
</protein>
<evidence type="ECO:0008006" key="3">
    <source>
        <dbReference type="Google" id="ProtNLM"/>
    </source>
</evidence>
<organism evidence="1 2">
    <name type="scientific">Polynucleobacter victoriensis</name>
    <dbReference type="NCBI Taxonomy" id="2049319"/>
    <lineage>
        <taxon>Bacteria</taxon>
        <taxon>Pseudomonadati</taxon>
        <taxon>Pseudomonadota</taxon>
        <taxon>Betaproteobacteria</taxon>
        <taxon>Burkholderiales</taxon>
        <taxon>Burkholderiaceae</taxon>
        <taxon>Polynucleobacter</taxon>
    </lineage>
</organism>
<dbReference type="EMBL" id="FYEX01000001">
    <property type="protein sequence ID" value="SNC62926.1"/>
    <property type="molecule type" value="Genomic_DNA"/>
</dbReference>
<keyword evidence="2" id="KW-1185">Reference proteome</keyword>
<dbReference type="RefSeq" id="WP_088812647.1">
    <property type="nucleotide sequence ID" value="NZ_FYEX01000001.1"/>
</dbReference>
<evidence type="ECO:0000313" key="1">
    <source>
        <dbReference type="EMBL" id="SNC62926.1"/>
    </source>
</evidence>
<name>A0A212TAS6_9BURK</name>
<dbReference type="OrthoDB" id="9156132at2"/>
<evidence type="ECO:0000313" key="2">
    <source>
        <dbReference type="Proteomes" id="UP000197215"/>
    </source>
</evidence>
<accession>A0A212TAS6</accession>
<gene>
    <name evidence="1" type="ORF">SAMN06295916_0776</name>
</gene>
<dbReference type="Proteomes" id="UP000197215">
    <property type="component" value="Unassembled WGS sequence"/>
</dbReference>